<protein>
    <recommendedName>
        <fullName evidence="4">Tetratricopeptide repeat-containing protein</fullName>
    </recommendedName>
</protein>
<gene>
    <name evidence="2" type="ORF">SAMN05216290_2777</name>
</gene>
<dbReference type="GeneID" id="99987467"/>
<accession>A0A1I0QW63</accession>
<dbReference type="Proteomes" id="UP000199437">
    <property type="component" value="Unassembled WGS sequence"/>
</dbReference>
<name>A0A1I0QW63_9BACT</name>
<feature type="region of interest" description="Disordered" evidence="1">
    <location>
        <begin position="81"/>
        <end position="243"/>
    </location>
</feature>
<evidence type="ECO:0008006" key="4">
    <source>
        <dbReference type="Google" id="ProtNLM"/>
    </source>
</evidence>
<feature type="compositionally biased region" description="Basic and acidic residues" evidence="1">
    <location>
        <begin position="93"/>
        <end position="115"/>
    </location>
</feature>
<organism evidence="2 3">
    <name type="scientific">Roseivirga pacifica</name>
    <dbReference type="NCBI Taxonomy" id="1267423"/>
    <lineage>
        <taxon>Bacteria</taxon>
        <taxon>Pseudomonadati</taxon>
        <taxon>Bacteroidota</taxon>
        <taxon>Cytophagia</taxon>
        <taxon>Cytophagales</taxon>
        <taxon>Roseivirgaceae</taxon>
        <taxon>Roseivirga</taxon>
    </lineage>
</organism>
<reference evidence="3" key="1">
    <citation type="submission" date="2016-10" db="EMBL/GenBank/DDBJ databases">
        <authorList>
            <person name="Varghese N."/>
            <person name="Submissions S."/>
        </authorList>
    </citation>
    <scope>NUCLEOTIDE SEQUENCE [LARGE SCALE GENOMIC DNA]</scope>
    <source>
        <strain evidence="3">CGMCC 1.12402</strain>
    </source>
</reference>
<sequence>MERERFNTLLQDPAKITNNDIKALNEYRKKYPYFQGLYVIVAKALQQREHPKTEAFIKKAAIYSADRSYLKGIIEGEYTFPSKPDKVTTQQVKSEEKEEVKQEEKVIPKAEKKPDTQTTISEQQPEKQAVAPKGRKPEAKVEAPKPAPKAEAQKPEEYDELKATKLRIEALLRGELPEEEKPTETPQAPLEDSPAKAKTKRAKASQVDIIQKFIDTDPRFDAKSKGNPYEETEPQEDLSQKNLKNSEEFFTETMAELMLKQKKYKKAINIYEKLGLKFPEKSAYFARQIEKVKSEYNV</sequence>
<dbReference type="AlphaFoldDB" id="A0A1I0QW63"/>
<proteinExistence type="predicted"/>
<feature type="compositionally biased region" description="Basic and acidic residues" evidence="1">
    <location>
        <begin position="151"/>
        <end position="183"/>
    </location>
</feature>
<dbReference type="EMBL" id="FOIR01000002">
    <property type="protein sequence ID" value="SEW31721.1"/>
    <property type="molecule type" value="Genomic_DNA"/>
</dbReference>
<dbReference type="RefSeq" id="WP_090259164.1">
    <property type="nucleotide sequence ID" value="NZ_FOIR01000002.1"/>
</dbReference>
<keyword evidence="3" id="KW-1185">Reference proteome</keyword>
<evidence type="ECO:0000313" key="3">
    <source>
        <dbReference type="Proteomes" id="UP000199437"/>
    </source>
</evidence>
<dbReference type="STRING" id="1267423.SAMN05216290_2777"/>
<evidence type="ECO:0000256" key="1">
    <source>
        <dbReference type="SAM" id="MobiDB-lite"/>
    </source>
</evidence>
<evidence type="ECO:0000313" key="2">
    <source>
        <dbReference type="EMBL" id="SEW31721.1"/>
    </source>
</evidence>
<dbReference type="OrthoDB" id="594666at2"/>
<feature type="compositionally biased region" description="Basic and acidic residues" evidence="1">
    <location>
        <begin position="214"/>
        <end position="224"/>
    </location>
</feature>